<dbReference type="Pfam" id="PF13727">
    <property type="entry name" value="CoA_binding_3"/>
    <property type="match status" value="1"/>
</dbReference>
<name>A0ABN0X3P2_9ALTE</name>
<gene>
    <name evidence="4" type="ORF">GCM10009092_17470</name>
</gene>
<dbReference type="Pfam" id="PF02719">
    <property type="entry name" value="Polysacc_synt_2"/>
    <property type="match status" value="1"/>
</dbReference>
<evidence type="ECO:0000313" key="5">
    <source>
        <dbReference type="Proteomes" id="UP001501757"/>
    </source>
</evidence>
<comment type="similarity">
    <text evidence="1">Belongs to the polysaccharide synthase family.</text>
</comment>
<keyword evidence="5" id="KW-1185">Reference proteome</keyword>
<sequence length="643" mass="70937">MKNLIQHFFEIPRIYKRLITLLFDVVFIASAMVLALYIRVGFEGAKAYLDKETLWLMSALIPLTLVLWIRLGLYRAVIRYLDVKVLSNIFWGSVGSVAVLVFLSFTIRADLPRSIPFIYFTLILIFVAGSRLFVRGLINAQGSQTRKPVAIYGAGSAGRQLCLSLQNGAEYRPVVFIDDSSQLQGTTVADVKVFSPEYLPELVKKYQIDKVLFAIPSASSRQQKDIFNRVQALHIEMLTIPGTADLVSGKVSVNQLRTVEIQDLLGREPVAPNTELLNKCNLAKCVLVTGAGGSIGSELCRQIVALKPQKLVLLEQSEFNLYAIEKELRELAPGLKIVPILGSVQDPALVDGVLGSYQIQTIYHAAAYKHVPLVEFNVVAGIRNNIWGTKTVAEAALRHQVEHFVLVSTDKAVRPTNVMGTTKRTAELVIQDLAKRSGSTVFSMVRFGNVLGSSGSVVPLFRKQIEQGGPVTVTHPDITRYFMTIPEAASLVIQAGAMAKGGEVFVLDMGQPVKIVEMAEKMIHLMGYDVRSEANPEGDIAIEFTGLRPGEKLYEELLIGGEVEGTGHPRIMRAREDSMGERDLNDLLAHLEKQITTGNIQAIRELLEKAPTGFHPITPVADLLWCHGRGESKSQEEVRLKLV</sequence>
<dbReference type="InterPro" id="IPR051203">
    <property type="entry name" value="Polysaccharide_Synthase-Rel"/>
</dbReference>
<evidence type="ECO:0000256" key="2">
    <source>
        <dbReference type="SAM" id="Phobius"/>
    </source>
</evidence>
<comment type="caution">
    <text evidence="4">The sequence shown here is derived from an EMBL/GenBank/DDBJ whole genome shotgun (WGS) entry which is preliminary data.</text>
</comment>
<dbReference type="CDD" id="cd05237">
    <property type="entry name" value="UDP_invert_4-6DH_SDR_e"/>
    <property type="match status" value="1"/>
</dbReference>
<keyword evidence="2" id="KW-0472">Membrane</keyword>
<evidence type="ECO:0000256" key="1">
    <source>
        <dbReference type="ARBA" id="ARBA00007430"/>
    </source>
</evidence>
<accession>A0ABN0X3P2</accession>
<dbReference type="Gene3D" id="3.40.50.720">
    <property type="entry name" value="NAD(P)-binding Rossmann-like Domain"/>
    <property type="match status" value="2"/>
</dbReference>
<dbReference type="PANTHER" id="PTHR43318:SF1">
    <property type="entry name" value="POLYSACCHARIDE BIOSYNTHESIS PROTEIN EPSC-RELATED"/>
    <property type="match status" value="1"/>
</dbReference>
<dbReference type="RefSeq" id="WP_343844242.1">
    <property type="nucleotide sequence ID" value="NZ_BAAAEI010000007.1"/>
</dbReference>
<keyword evidence="2" id="KW-1133">Transmembrane helix</keyword>
<dbReference type="SUPFAM" id="SSF53335">
    <property type="entry name" value="S-adenosyl-L-methionine-dependent methyltransferases"/>
    <property type="match status" value="1"/>
</dbReference>
<dbReference type="SUPFAM" id="SSF51735">
    <property type="entry name" value="NAD(P)-binding Rossmann-fold domains"/>
    <property type="match status" value="1"/>
</dbReference>
<dbReference type="InterPro" id="IPR036291">
    <property type="entry name" value="NAD(P)-bd_dom_sf"/>
</dbReference>
<feature type="transmembrane region" description="Helical" evidence="2">
    <location>
        <begin position="117"/>
        <end position="138"/>
    </location>
</feature>
<dbReference type="InterPro" id="IPR003869">
    <property type="entry name" value="Polysac_CapD-like"/>
</dbReference>
<dbReference type="InterPro" id="IPR029063">
    <property type="entry name" value="SAM-dependent_MTases_sf"/>
</dbReference>
<organism evidence="4 5">
    <name type="scientific">Bowmanella denitrificans</name>
    <dbReference type="NCBI Taxonomy" id="366582"/>
    <lineage>
        <taxon>Bacteria</taxon>
        <taxon>Pseudomonadati</taxon>
        <taxon>Pseudomonadota</taxon>
        <taxon>Gammaproteobacteria</taxon>
        <taxon>Alteromonadales</taxon>
        <taxon>Alteromonadaceae</taxon>
        <taxon>Bowmanella</taxon>
    </lineage>
</organism>
<proteinExistence type="inferred from homology"/>
<keyword evidence="2" id="KW-0812">Transmembrane</keyword>
<feature type="transmembrane region" description="Helical" evidence="2">
    <location>
        <begin position="54"/>
        <end position="73"/>
    </location>
</feature>
<protein>
    <submittedName>
        <fullName evidence="4">Nucleoside-diphosphate sugar epimerase/dehydratase</fullName>
    </submittedName>
</protein>
<feature type="transmembrane region" description="Helical" evidence="2">
    <location>
        <begin position="21"/>
        <end position="42"/>
    </location>
</feature>
<dbReference type="PANTHER" id="PTHR43318">
    <property type="entry name" value="UDP-N-ACETYLGLUCOSAMINE 4,6-DEHYDRATASE"/>
    <property type="match status" value="1"/>
</dbReference>
<feature type="domain" description="Polysaccharide biosynthesis protein CapD-like" evidence="3">
    <location>
        <begin position="286"/>
        <end position="575"/>
    </location>
</feature>
<dbReference type="Proteomes" id="UP001501757">
    <property type="component" value="Unassembled WGS sequence"/>
</dbReference>
<feature type="transmembrane region" description="Helical" evidence="2">
    <location>
        <begin position="85"/>
        <end position="105"/>
    </location>
</feature>
<evidence type="ECO:0000259" key="3">
    <source>
        <dbReference type="Pfam" id="PF02719"/>
    </source>
</evidence>
<reference evidence="4 5" key="1">
    <citation type="journal article" date="2019" name="Int. J. Syst. Evol. Microbiol.">
        <title>The Global Catalogue of Microorganisms (GCM) 10K type strain sequencing project: providing services to taxonomists for standard genome sequencing and annotation.</title>
        <authorList>
            <consortium name="The Broad Institute Genomics Platform"/>
            <consortium name="The Broad Institute Genome Sequencing Center for Infectious Disease"/>
            <person name="Wu L."/>
            <person name="Ma J."/>
        </authorList>
    </citation>
    <scope>NUCLEOTIDE SEQUENCE [LARGE SCALE GENOMIC DNA]</scope>
    <source>
        <strain evidence="4 5">JCM 13378</strain>
    </source>
</reference>
<dbReference type="EMBL" id="BAAAEI010000007">
    <property type="protein sequence ID" value="GAA0353599.1"/>
    <property type="molecule type" value="Genomic_DNA"/>
</dbReference>
<evidence type="ECO:0000313" key="4">
    <source>
        <dbReference type="EMBL" id="GAA0353599.1"/>
    </source>
</evidence>